<evidence type="ECO:0000256" key="9">
    <source>
        <dbReference type="PIRSR" id="PIRSR500134-2"/>
    </source>
</evidence>
<dbReference type="PANTHER" id="PTHR43750:SF3">
    <property type="entry name" value="UDP-GLUCOSE 6-DEHYDROGENASE TUAD"/>
    <property type="match status" value="1"/>
</dbReference>
<evidence type="ECO:0000259" key="11">
    <source>
        <dbReference type="SMART" id="SM00984"/>
    </source>
</evidence>
<dbReference type="InterPro" id="IPR001732">
    <property type="entry name" value="UDP-Glc/GDP-Man_DH_N"/>
</dbReference>
<dbReference type="Gene3D" id="1.20.5.100">
    <property type="entry name" value="Cytochrome c1, transmembrane anchor, C-terminal"/>
    <property type="match status" value="1"/>
</dbReference>
<feature type="binding site" evidence="10">
    <location>
        <position position="31"/>
    </location>
    <ligand>
        <name>NAD(+)</name>
        <dbReference type="ChEBI" id="CHEBI:57540"/>
    </ligand>
</feature>
<dbReference type="InterPro" id="IPR017476">
    <property type="entry name" value="UDP-Glc/GDP-Man"/>
</dbReference>
<evidence type="ECO:0000313" key="13">
    <source>
        <dbReference type="Proteomes" id="UP000463051"/>
    </source>
</evidence>
<feature type="domain" description="UDP-glucose/GDP-mannose dehydrogenase C-terminal" evidence="11">
    <location>
        <begin position="320"/>
        <end position="425"/>
    </location>
</feature>
<gene>
    <name evidence="12" type="ORF">GJB61_05005</name>
</gene>
<dbReference type="InterPro" id="IPR014026">
    <property type="entry name" value="UDP-Glc/GDP-Man_DH_dimer"/>
</dbReference>
<dbReference type="InterPro" id="IPR014027">
    <property type="entry name" value="UDP-Glc/GDP-Man_DH_C"/>
</dbReference>
<comment type="caution">
    <text evidence="12">The sequence shown here is derived from an EMBL/GenBank/DDBJ whole genome shotgun (WGS) entry which is preliminary data.</text>
</comment>
<feature type="binding site" evidence="10">
    <location>
        <position position="122"/>
    </location>
    <ligand>
        <name>NAD(+)</name>
        <dbReference type="ChEBI" id="CHEBI:57540"/>
    </ligand>
</feature>
<evidence type="ECO:0000256" key="5">
    <source>
        <dbReference type="ARBA" id="ARBA00023027"/>
    </source>
</evidence>
<keyword evidence="5 7" id="KW-0520">NAD</keyword>
<dbReference type="GO" id="GO:0003979">
    <property type="term" value="F:UDP-glucose 6-dehydrogenase activity"/>
    <property type="evidence" value="ECO:0007669"/>
    <property type="project" value="UniProtKB-EC"/>
</dbReference>
<dbReference type="AlphaFoldDB" id="A0A7X2H2H4"/>
<dbReference type="EC" id="1.1.1.22" evidence="3 7"/>
<feature type="binding site" evidence="10">
    <location>
        <position position="159"/>
    </location>
    <ligand>
        <name>NAD(+)</name>
        <dbReference type="ChEBI" id="CHEBI:57540"/>
    </ligand>
</feature>
<feature type="binding site" evidence="9">
    <location>
        <position position="211"/>
    </location>
    <ligand>
        <name>substrate</name>
    </ligand>
</feature>
<feature type="binding site" evidence="9">
    <location>
        <begin position="256"/>
        <end position="260"/>
    </location>
    <ligand>
        <name>substrate</name>
    </ligand>
</feature>
<feature type="binding site" evidence="9">
    <location>
        <position position="327"/>
    </location>
    <ligand>
        <name>substrate</name>
    </ligand>
</feature>
<dbReference type="PIRSF" id="PIRSF500134">
    <property type="entry name" value="UDPglc_DH_bac"/>
    <property type="match status" value="1"/>
</dbReference>
<evidence type="ECO:0000256" key="10">
    <source>
        <dbReference type="PIRSR" id="PIRSR500134-3"/>
    </source>
</evidence>
<reference evidence="12 13" key="1">
    <citation type="submission" date="2019-11" db="EMBL/GenBank/DDBJ databases">
        <title>Paenibacillus monticola sp. nov., a novel PGPR strain isolated from mountain sample in China.</title>
        <authorList>
            <person name="Zhao Q."/>
            <person name="Li H.-P."/>
            <person name="Zhang J.-L."/>
        </authorList>
    </citation>
    <scope>NUCLEOTIDE SEQUENCE [LARGE SCALE GENOMIC DNA]</scope>
    <source>
        <strain evidence="12 13">LC-T2</strain>
    </source>
</reference>
<protein>
    <recommendedName>
        <fullName evidence="3 7">UDP-glucose 6-dehydrogenase</fullName>
        <ecNumber evidence="3 7">1.1.1.22</ecNumber>
    </recommendedName>
</protein>
<evidence type="ECO:0000256" key="8">
    <source>
        <dbReference type="PIRSR" id="PIRSR500134-1"/>
    </source>
</evidence>
<dbReference type="Proteomes" id="UP000463051">
    <property type="component" value="Unassembled WGS sequence"/>
</dbReference>
<dbReference type="InterPro" id="IPR036220">
    <property type="entry name" value="UDP-Glc/GDP-Man_DH_C_sf"/>
</dbReference>
<dbReference type="SUPFAM" id="SSF52413">
    <property type="entry name" value="UDP-glucose/GDP-mannose dehydrogenase C-terminal domain"/>
    <property type="match status" value="1"/>
</dbReference>
<dbReference type="PIRSF" id="PIRSF000124">
    <property type="entry name" value="UDPglc_GDPman_dh"/>
    <property type="match status" value="1"/>
</dbReference>
<dbReference type="InterPro" id="IPR028357">
    <property type="entry name" value="UDPglc_DH_bac"/>
</dbReference>
<dbReference type="Pfam" id="PF03720">
    <property type="entry name" value="UDPG_MGDP_dh_C"/>
    <property type="match status" value="1"/>
</dbReference>
<feature type="binding site" evidence="10">
    <location>
        <position position="270"/>
    </location>
    <ligand>
        <name>NAD(+)</name>
        <dbReference type="ChEBI" id="CHEBI:57540"/>
    </ligand>
</feature>
<name>A0A7X2H2H4_9BACL</name>
<dbReference type="Gene3D" id="3.40.50.720">
    <property type="entry name" value="NAD(P)-binding Rossmann-like Domain"/>
    <property type="match status" value="2"/>
</dbReference>
<keyword evidence="4 7" id="KW-0560">Oxidoreductase</keyword>
<feature type="active site" description="Nucleophile" evidence="8">
    <location>
        <position position="267"/>
    </location>
</feature>
<dbReference type="Pfam" id="PF00984">
    <property type="entry name" value="UDPG_MGDP_dh"/>
    <property type="match status" value="1"/>
</dbReference>
<dbReference type="RefSeq" id="WP_154117386.1">
    <property type="nucleotide sequence ID" value="NZ_WJXB01000002.1"/>
</dbReference>
<dbReference type="InterPro" id="IPR008927">
    <property type="entry name" value="6-PGluconate_DH-like_C_sf"/>
</dbReference>
<evidence type="ECO:0000256" key="4">
    <source>
        <dbReference type="ARBA" id="ARBA00023002"/>
    </source>
</evidence>
<evidence type="ECO:0000256" key="7">
    <source>
        <dbReference type="PIRNR" id="PIRNR000124"/>
    </source>
</evidence>
<dbReference type="GO" id="GO:0000271">
    <property type="term" value="P:polysaccharide biosynthetic process"/>
    <property type="evidence" value="ECO:0007669"/>
    <property type="project" value="InterPro"/>
</dbReference>
<feature type="binding site" evidence="10">
    <location>
        <position position="36"/>
    </location>
    <ligand>
        <name>NAD(+)</name>
        <dbReference type="ChEBI" id="CHEBI:57540"/>
    </ligand>
</feature>
<comment type="similarity">
    <text evidence="2 7">Belongs to the UDP-glucose/GDP-mannose dehydrogenase family.</text>
</comment>
<dbReference type="GO" id="GO:0051287">
    <property type="term" value="F:NAD binding"/>
    <property type="evidence" value="ECO:0007669"/>
    <property type="project" value="InterPro"/>
</dbReference>
<sequence>MSRIAVVGTGYVGLVSGAILSDFGHKVTCVDIDQNKIARLKQGIIPIYEPELETMVEKNYYYKRLYFTTNIQDAVEKNDIIIIAVGTPPADDGSADLQYVLTVAESIATYMNGYKVIVNKSTVPVGTGQKVKSLVQDALNERGVNYTFDVVSNPEFLREGSAVRDFTHPDRVVIGAENEKAINLMKEVYRVLYINETPFVITNIETAEIIKYASNAFLAMKITFINEVANLCEKVGADVQKVAKAMGKDGRISPKFLHAGPGYGGSCFPKDTRSLVKIATDCGEPLSLIEATIKANERQKLKMVDKIVDALGEVEGKTIAVLGITFKPNTDDMREAPSLVILPELVKYGIKLKVYDPKGREEGTWRLHDIKDNLIWCEETYEAITNTDATLILTEWNEFRNLDFDKYDELNSGKYFFDFRNIYDKQELTGKGFKYYGVGV</sequence>
<evidence type="ECO:0000313" key="12">
    <source>
        <dbReference type="EMBL" id="MRN52351.1"/>
    </source>
</evidence>
<dbReference type="EMBL" id="WJXB01000002">
    <property type="protein sequence ID" value="MRN52351.1"/>
    <property type="molecule type" value="Genomic_DNA"/>
</dbReference>
<accession>A0A7X2H2H4</accession>
<dbReference type="Pfam" id="PF03721">
    <property type="entry name" value="UDPG_MGDP_dh_N"/>
    <property type="match status" value="1"/>
</dbReference>
<feature type="binding site" evidence="10">
    <location>
        <position position="334"/>
    </location>
    <ligand>
        <name>NAD(+)</name>
        <dbReference type="ChEBI" id="CHEBI:57540"/>
    </ligand>
</feature>
<comment type="pathway">
    <text evidence="1">Nucleotide-sugar biosynthesis; UDP-alpha-D-glucuronate biosynthesis; UDP-alpha-D-glucuronate from UDP-alpha-D-glucose: step 1/1.</text>
</comment>
<dbReference type="SUPFAM" id="SSF51735">
    <property type="entry name" value="NAD(P)-binding Rossmann-fold domains"/>
    <property type="match status" value="1"/>
</dbReference>
<dbReference type="GO" id="GO:0006065">
    <property type="term" value="P:UDP-glucuronate biosynthetic process"/>
    <property type="evidence" value="ECO:0007669"/>
    <property type="project" value="UniProtKB-UniPathway"/>
</dbReference>
<comment type="catalytic activity">
    <reaction evidence="6 7">
        <text>UDP-alpha-D-glucose + 2 NAD(+) + H2O = UDP-alpha-D-glucuronate + 2 NADH + 3 H(+)</text>
        <dbReference type="Rhea" id="RHEA:23596"/>
        <dbReference type="ChEBI" id="CHEBI:15377"/>
        <dbReference type="ChEBI" id="CHEBI:15378"/>
        <dbReference type="ChEBI" id="CHEBI:57540"/>
        <dbReference type="ChEBI" id="CHEBI:57945"/>
        <dbReference type="ChEBI" id="CHEBI:58052"/>
        <dbReference type="ChEBI" id="CHEBI:58885"/>
        <dbReference type="EC" id="1.1.1.22"/>
    </reaction>
</comment>
<feature type="binding site" evidence="10">
    <location>
        <position position="87"/>
    </location>
    <ligand>
        <name>NAD(+)</name>
        <dbReference type="ChEBI" id="CHEBI:57540"/>
    </ligand>
</feature>
<organism evidence="12 13">
    <name type="scientific">Paenibacillus monticola</name>
    <dbReference type="NCBI Taxonomy" id="2666075"/>
    <lineage>
        <taxon>Bacteria</taxon>
        <taxon>Bacillati</taxon>
        <taxon>Bacillota</taxon>
        <taxon>Bacilli</taxon>
        <taxon>Bacillales</taxon>
        <taxon>Paenibacillaceae</taxon>
        <taxon>Paenibacillus</taxon>
    </lineage>
</organism>
<dbReference type="NCBIfam" id="TIGR03026">
    <property type="entry name" value="NDP-sugDHase"/>
    <property type="match status" value="1"/>
</dbReference>
<dbReference type="UniPathway" id="UPA00038">
    <property type="reaction ID" value="UER00491"/>
</dbReference>
<feature type="binding site" evidence="9">
    <location>
        <position position="264"/>
    </location>
    <ligand>
        <name>substrate</name>
    </ligand>
</feature>
<evidence type="ECO:0000256" key="2">
    <source>
        <dbReference type="ARBA" id="ARBA00006601"/>
    </source>
</evidence>
<evidence type="ECO:0000256" key="3">
    <source>
        <dbReference type="ARBA" id="ARBA00012954"/>
    </source>
</evidence>
<dbReference type="InterPro" id="IPR036291">
    <property type="entry name" value="NAD(P)-bd_dom_sf"/>
</dbReference>
<dbReference type="SUPFAM" id="SSF48179">
    <property type="entry name" value="6-phosphogluconate dehydrogenase C-terminal domain-like"/>
    <property type="match status" value="1"/>
</dbReference>
<feature type="binding site" evidence="9">
    <location>
        <begin position="156"/>
        <end position="159"/>
    </location>
    <ligand>
        <name>substrate</name>
    </ligand>
</feature>
<keyword evidence="13" id="KW-1185">Reference proteome</keyword>
<dbReference type="SMART" id="SM00984">
    <property type="entry name" value="UDPG_MGDP_dh_C"/>
    <property type="match status" value="1"/>
</dbReference>
<dbReference type="PANTHER" id="PTHR43750">
    <property type="entry name" value="UDP-GLUCOSE 6-DEHYDROGENASE TUAD"/>
    <property type="match status" value="1"/>
</dbReference>
<evidence type="ECO:0000256" key="1">
    <source>
        <dbReference type="ARBA" id="ARBA00004701"/>
    </source>
</evidence>
<evidence type="ECO:0000256" key="6">
    <source>
        <dbReference type="ARBA" id="ARBA00047473"/>
    </source>
</evidence>
<proteinExistence type="inferred from homology"/>